<evidence type="ECO:0000256" key="1">
    <source>
        <dbReference type="SAM" id="MobiDB-lite"/>
    </source>
</evidence>
<evidence type="ECO:0000313" key="3">
    <source>
        <dbReference type="Proteomes" id="UP000315783"/>
    </source>
</evidence>
<dbReference type="GO" id="GO:0016301">
    <property type="term" value="F:kinase activity"/>
    <property type="evidence" value="ECO:0007669"/>
    <property type="project" value="UniProtKB-KW"/>
</dbReference>
<feature type="compositionally biased region" description="Polar residues" evidence="1">
    <location>
        <begin position="31"/>
        <end position="43"/>
    </location>
</feature>
<evidence type="ECO:0000313" key="2">
    <source>
        <dbReference type="EMBL" id="TQV90170.1"/>
    </source>
</evidence>
<dbReference type="OrthoDB" id="5140520at2759"/>
<accession>A0A545VIN2</accession>
<dbReference type="EMBL" id="SPUK01000033">
    <property type="protein sequence ID" value="TQV90170.1"/>
    <property type="molecule type" value="Genomic_DNA"/>
</dbReference>
<dbReference type="SUPFAM" id="SSF56112">
    <property type="entry name" value="Protein kinase-like (PK-like)"/>
    <property type="match status" value="1"/>
</dbReference>
<dbReference type="Gene3D" id="1.10.510.10">
    <property type="entry name" value="Transferase(Phosphotransferase) domain 1"/>
    <property type="match status" value="1"/>
</dbReference>
<keyword evidence="2" id="KW-0418">Kinase</keyword>
<gene>
    <name evidence="2" type="ORF">IF1G_11169</name>
</gene>
<organism evidence="2 3">
    <name type="scientific">Cordyceps javanica</name>
    <dbReference type="NCBI Taxonomy" id="43265"/>
    <lineage>
        <taxon>Eukaryota</taxon>
        <taxon>Fungi</taxon>
        <taxon>Dikarya</taxon>
        <taxon>Ascomycota</taxon>
        <taxon>Pezizomycotina</taxon>
        <taxon>Sordariomycetes</taxon>
        <taxon>Hypocreomycetidae</taxon>
        <taxon>Hypocreales</taxon>
        <taxon>Cordycipitaceae</taxon>
        <taxon>Cordyceps</taxon>
    </lineage>
</organism>
<dbReference type="Proteomes" id="UP000315783">
    <property type="component" value="Unassembled WGS sequence"/>
</dbReference>
<dbReference type="InterPro" id="IPR011009">
    <property type="entry name" value="Kinase-like_dom_sf"/>
</dbReference>
<name>A0A545VIN2_9HYPO</name>
<protein>
    <submittedName>
        <fullName evidence="2">Protein kinasedomain-containing protein</fullName>
    </submittedName>
</protein>
<feature type="region of interest" description="Disordered" evidence="1">
    <location>
        <begin position="1"/>
        <end position="50"/>
    </location>
</feature>
<comment type="caution">
    <text evidence="2">The sequence shown here is derived from an EMBL/GenBank/DDBJ whole genome shotgun (WGS) entry which is preliminary data.</text>
</comment>
<keyword evidence="3" id="KW-1185">Reference proteome</keyword>
<dbReference type="AlphaFoldDB" id="A0A545VIN2"/>
<reference evidence="2 3" key="1">
    <citation type="journal article" date="2019" name="Appl. Microbiol. Biotechnol.">
        <title>Genome sequence of Isaria javanica and comparative genome analysis insights into family S53 peptidase evolution in fungal entomopathogens.</title>
        <authorList>
            <person name="Lin R."/>
            <person name="Zhang X."/>
            <person name="Xin B."/>
            <person name="Zou M."/>
            <person name="Gao Y."/>
            <person name="Qin F."/>
            <person name="Hu Q."/>
            <person name="Xie B."/>
            <person name="Cheng X."/>
        </authorList>
    </citation>
    <scope>NUCLEOTIDE SEQUENCE [LARGE SCALE GENOMIC DNA]</scope>
    <source>
        <strain evidence="2 3">IJ1G</strain>
    </source>
</reference>
<dbReference type="STRING" id="43265.A0A545VIN2"/>
<proteinExistence type="predicted"/>
<sequence length="322" mass="35628">MSDYFTKRPLTQIDLEAGLAEATKRTDGPTEAQNSRSLENGLSSKRPENTQDVPMRIGAHQQSTQQPVKVDANLMVSAPRAPKTPRQTYEKLFDLQLGDCDYYTVAEQTNPDVEGNPVVIIKTFTGPKADSHVQVIRGIQHNRFVNAQLFLAIDDGYLVSFDFMPMSLCEIAGNPLLNDLRLASILGQIVDGLLYLEQKSLEHSQLTCSNILIDTLGNVKLWGQEHIQSSTAACQHAKAVSEIIMYLAHGQASESGSVGLDDPARFPLTFEFLSATQRTSKIASIAQEPLLAELPWHKRRIAGLFTLTNTWNGSGYRFPARE</sequence>
<keyword evidence="2" id="KW-0808">Transferase</keyword>